<name>A0ABY7THD3_9SPHN</name>
<gene>
    <name evidence="1" type="ORF">PQ455_10720</name>
</gene>
<accession>A0ABY7THD3</accession>
<protein>
    <submittedName>
        <fullName evidence="1">DUF2071 domain-containing protein</fullName>
    </submittedName>
</protein>
<keyword evidence="2" id="KW-1185">Reference proteome</keyword>
<proteinExistence type="predicted"/>
<dbReference type="Pfam" id="PF09844">
    <property type="entry name" value="DUF2071"/>
    <property type="match status" value="1"/>
</dbReference>
<reference evidence="1 2" key="1">
    <citation type="submission" date="2023-02" db="EMBL/GenBank/DDBJ databases">
        <title>Genome sequence of Sphingomonas naphthae.</title>
        <authorList>
            <person name="Kim S."/>
            <person name="Heo J."/>
            <person name="Kwon S.-W."/>
        </authorList>
    </citation>
    <scope>NUCLEOTIDE SEQUENCE [LARGE SCALE GENOMIC DNA]</scope>
    <source>
        <strain evidence="1 2">KACC 18716</strain>
    </source>
</reference>
<dbReference type="Proteomes" id="UP001220395">
    <property type="component" value="Chromosome"/>
</dbReference>
<organism evidence="1 2">
    <name type="scientific">Sphingomonas naphthae</name>
    <dbReference type="NCBI Taxonomy" id="1813468"/>
    <lineage>
        <taxon>Bacteria</taxon>
        <taxon>Pseudomonadati</taxon>
        <taxon>Pseudomonadota</taxon>
        <taxon>Alphaproteobacteria</taxon>
        <taxon>Sphingomonadales</taxon>
        <taxon>Sphingomonadaceae</taxon>
        <taxon>Sphingomonas</taxon>
    </lineage>
</organism>
<evidence type="ECO:0000313" key="1">
    <source>
        <dbReference type="EMBL" id="WCT72117.1"/>
    </source>
</evidence>
<evidence type="ECO:0000313" key="2">
    <source>
        <dbReference type="Proteomes" id="UP001220395"/>
    </source>
</evidence>
<dbReference type="InterPro" id="IPR018644">
    <property type="entry name" value="DUF2071"/>
</dbReference>
<sequence>MTEPSPFAAASSFRAPTDGLMGRLQNRLANSRPIKALLRTIMKRLPFAVLESDVRDVIYANWVVPAEAVADLVPPGVEIVQVDGHTILTILTYAHGHFGPALAGSGRRLFPSPRQSNWRLYVTGIGAASPTKPTVLFLANIFDSALYAVGTRLFSDVMLAHHAHNFRHGRQGDIWTTGVESAGSAPDWLIRVRDTESATIPPEFRPFFATYADALNSLCLQDAAIAPVDGMAALAIAEIDLPIAIESCVPMLVETYRPGSLLDRIGATSEPFCFRVPKVRFRALSEHLITI</sequence>
<dbReference type="EMBL" id="CP117411">
    <property type="protein sequence ID" value="WCT72117.1"/>
    <property type="molecule type" value="Genomic_DNA"/>
</dbReference>
<dbReference type="RefSeq" id="WP_273686069.1">
    <property type="nucleotide sequence ID" value="NZ_CP117411.1"/>
</dbReference>